<sequence>MTAPFPHKPSKPMLEKLCFTEPIKSLQGWGLPCNFGKPTSQHGVLIEEAQADMVFINLIGGTTNSPWSDDWTCHGHVLWRQSLRYASPRLRRAFSPFVHKFYFMIFQAYILLSNTNTQPLPPRLI</sequence>
<name>A0ACB8EI04_9SAUR</name>
<keyword evidence="2" id="KW-1185">Reference proteome</keyword>
<evidence type="ECO:0000313" key="1">
    <source>
        <dbReference type="EMBL" id="KAH7992048.1"/>
    </source>
</evidence>
<protein>
    <submittedName>
        <fullName evidence="1">Uncharacterized protein</fullName>
    </submittedName>
</protein>
<reference evidence="1" key="1">
    <citation type="submission" date="2021-08" db="EMBL/GenBank/DDBJ databases">
        <title>The first chromosome-level gecko genome reveals the dynamic sex chromosomes of Neotropical dwarf geckos (Sphaerodactylidae: Sphaerodactylus).</title>
        <authorList>
            <person name="Pinto B.J."/>
            <person name="Keating S.E."/>
            <person name="Gamble T."/>
        </authorList>
    </citation>
    <scope>NUCLEOTIDE SEQUENCE</scope>
    <source>
        <strain evidence="1">TG3544</strain>
    </source>
</reference>
<accession>A0ACB8EI04</accession>
<proteinExistence type="predicted"/>
<organism evidence="1 2">
    <name type="scientific">Sphaerodactylus townsendi</name>
    <dbReference type="NCBI Taxonomy" id="933632"/>
    <lineage>
        <taxon>Eukaryota</taxon>
        <taxon>Metazoa</taxon>
        <taxon>Chordata</taxon>
        <taxon>Craniata</taxon>
        <taxon>Vertebrata</taxon>
        <taxon>Euteleostomi</taxon>
        <taxon>Lepidosauria</taxon>
        <taxon>Squamata</taxon>
        <taxon>Bifurcata</taxon>
        <taxon>Gekkota</taxon>
        <taxon>Sphaerodactylidae</taxon>
        <taxon>Sphaerodactylus</taxon>
    </lineage>
</organism>
<comment type="caution">
    <text evidence="1">The sequence shown here is derived from an EMBL/GenBank/DDBJ whole genome shotgun (WGS) entry which is preliminary data.</text>
</comment>
<dbReference type="Proteomes" id="UP000827872">
    <property type="component" value="Linkage Group LG03"/>
</dbReference>
<evidence type="ECO:0000313" key="2">
    <source>
        <dbReference type="Proteomes" id="UP000827872"/>
    </source>
</evidence>
<gene>
    <name evidence="1" type="ORF">K3G42_018738</name>
</gene>
<dbReference type="EMBL" id="CM037616">
    <property type="protein sequence ID" value="KAH7992048.1"/>
    <property type="molecule type" value="Genomic_DNA"/>
</dbReference>